<comment type="caution">
    <text evidence="3">The sequence shown here is derived from an EMBL/GenBank/DDBJ whole genome shotgun (WGS) entry which is preliminary data.</text>
</comment>
<dbReference type="InterPro" id="IPR005182">
    <property type="entry name" value="YdbS-like_PH"/>
</dbReference>
<feature type="transmembrane region" description="Helical" evidence="1">
    <location>
        <begin position="65"/>
        <end position="85"/>
    </location>
</feature>
<protein>
    <submittedName>
        <fullName evidence="3">PH domain-containing protein</fullName>
    </submittedName>
</protein>
<evidence type="ECO:0000259" key="2">
    <source>
        <dbReference type="Pfam" id="PF03703"/>
    </source>
</evidence>
<evidence type="ECO:0000313" key="4">
    <source>
        <dbReference type="Proteomes" id="UP001597042"/>
    </source>
</evidence>
<dbReference type="PANTHER" id="PTHR37938:SF1">
    <property type="entry name" value="BLL0215 PROTEIN"/>
    <property type="match status" value="1"/>
</dbReference>
<name>A0ABW2ZTW7_9MICO</name>
<dbReference type="EMBL" id="JBHTIM010000001">
    <property type="protein sequence ID" value="MFD0782112.1"/>
    <property type="molecule type" value="Genomic_DNA"/>
</dbReference>
<proteinExistence type="predicted"/>
<dbReference type="RefSeq" id="WP_378753410.1">
    <property type="nucleotide sequence ID" value="NZ_JBHSSV010000015.1"/>
</dbReference>
<accession>A0ABW2ZTW7</accession>
<evidence type="ECO:0000256" key="1">
    <source>
        <dbReference type="SAM" id="Phobius"/>
    </source>
</evidence>
<keyword evidence="4" id="KW-1185">Reference proteome</keyword>
<dbReference type="Pfam" id="PF03703">
    <property type="entry name" value="bPH_2"/>
    <property type="match status" value="1"/>
</dbReference>
<evidence type="ECO:0000313" key="3">
    <source>
        <dbReference type="EMBL" id="MFD0782112.1"/>
    </source>
</evidence>
<feature type="transmembrane region" description="Helical" evidence="1">
    <location>
        <begin position="35"/>
        <end position="53"/>
    </location>
</feature>
<dbReference type="PANTHER" id="PTHR37938">
    <property type="entry name" value="BLL0215 PROTEIN"/>
    <property type="match status" value="1"/>
</dbReference>
<organism evidence="3 4">
    <name type="scientific">Microbacterium koreense</name>
    <dbReference type="NCBI Taxonomy" id="323761"/>
    <lineage>
        <taxon>Bacteria</taxon>
        <taxon>Bacillati</taxon>
        <taxon>Actinomycetota</taxon>
        <taxon>Actinomycetes</taxon>
        <taxon>Micrococcales</taxon>
        <taxon>Microbacteriaceae</taxon>
        <taxon>Microbacterium</taxon>
    </lineage>
</organism>
<feature type="domain" description="YdbS-like PH" evidence="2">
    <location>
        <begin position="84"/>
        <end position="155"/>
    </location>
</feature>
<keyword evidence="1" id="KW-0812">Transmembrane</keyword>
<dbReference type="Proteomes" id="UP001597042">
    <property type="component" value="Unassembled WGS sequence"/>
</dbReference>
<gene>
    <name evidence="3" type="ORF">ACFQZV_12490</name>
</gene>
<keyword evidence="1" id="KW-1133">Transmembrane helix</keyword>
<keyword evidence="1" id="KW-0472">Membrane</keyword>
<sequence length="189" mass="21173">MSQPASVSGRPLMPAPGAPTPELRVARFRGHARRLTWSAIVLIAVSGGVGYFYGNLPEPYENWMLLTAAAVVVFLLVLLPFVAWWSRKYTITTRRVIARRGVFVTRRRELGHVRGYTIQVRRGVLQRLWRSGTLVLSNGVDEPLRLVNIPSVELVHEALVDQVEVNQILAHRDAQPAFDVPPRPPLPDS</sequence>
<reference evidence="4" key="1">
    <citation type="journal article" date="2019" name="Int. J. Syst. Evol. Microbiol.">
        <title>The Global Catalogue of Microorganisms (GCM) 10K type strain sequencing project: providing services to taxonomists for standard genome sequencing and annotation.</title>
        <authorList>
            <consortium name="The Broad Institute Genomics Platform"/>
            <consortium name="The Broad Institute Genome Sequencing Center for Infectious Disease"/>
            <person name="Wu L."/>
            <person name="Ma J."/>
        </authorList>
    </citation>
    <scope>NUCLEOTIDE SEQUENCE [LARGE SCALE GENOMIC DNA]</scope>
    <source>
        <strain evidence="4">CCUG 50754</strain>
    </source>
</reference>